<dbReference type="InterPro" id="IPR012475">
    <property type="entry name" value="Fungal_lectin"/>
</dbReference>
<feature type="region of interest" description="Disordered" evidence="2">
    <location>
        <begin position="1"/>
        <end position="27"/>
    </location>
</feature>
<evidence type="ECO:0000256" key="2">
    <source>
        <dbReference type="SAM" id="MobiDB-lite"/>
    </source>
</evidence>
<name>A0A9P8W6P7_9HYPO</name>
<accession>A0A9P8W6P7</accession>
<evidence type="ECO:0000313" key="5">
    <source>
        <dbReference type="Proteomes" id="UP000777438"/>
    </source>
</evidence>
<dbReference type="Pfam" id="PF07938">
    <property type="entry name" value="Fungal_lectin"/>
    <property type="match status" value="1"/>
</dbReference>
<keyword evidence="3" id="KW-0812">Transmembrane</keyword>
<dbReference type="OrthoDB" id="4696326at2759"/>
<dbReference type="EMBL" id="JAGPYM010000008">
    <property type="protein sequence ID" value="KAH6891122.1"/>
    <property type="molecule type" value="Genomic_DNA"/>
</dbReference>
<dbReference type="SUPFAM" id="SSF89372">
    <property type="entry name" value="Fucose-specific lectin"/>
    <property type="match status" value="1"/>
</dbReference>
<feature type="region of interest" description="Disordered" evidence="2">
    <location>
        <begin position="109"/>
        <end position="132"/>
    </location>
</feature>
<feature type="transmembrane region" description="Helical" evidence="3">
    <location>
        <begin position="85"/>
        <end position="108"/>
    </location>
</feature>
<evidence type="ECO:0000256" key="3">
    <source>
        <dbReference type="SAM" id="Phobius"/>
    </source>
</evidence>
<keyword evidence="3" id="KW-0472">Membrane</keyword>
<comment type="similarity">
    <text evidence="1">Belongs to the fungal fucose-specific lectin family.</text>
</comment>
<dbReference type="Gene3D" id="2.120.10.70">
    <property type="entry name" value="Fucose-specific lectin"/>
    <property type="match status" value="1"/>
</dbReference>
<protein>
    <recommendedName>
        <fullName evidence="6">Fucose-specific lectin</fullName>
    </recommendedName>
</protein>
<evidence type="ECO:0008006" key="6">
    <source>
        <dbReference type="Google" id="ProtNLM"/>
    </source>
</evidence>
<comment type="caution">
    <text evidence="4">The sequence shown here is derived from an EMBL/GenBank/DDBJ whole genome shotgun (WGS) entry which is preliminary data.</text>
</comment>
<proteinExistence type="inferred from homology"/>
<sequence>MRDDERYPTVVSPPEVLSAPEVTTEPQLDLQGRDKVVHETPEGLIPVEVPKDGVKKDGQGDLRGGETLLGSKPERRCCGMKRKTFFILLGVLVVVLIAAIVGGVVGGLKSSSSSDSDDDATPTSVPKTGPIDADERSMAAAIVTKNDKQNTQVFYNDLASTSIMYNRIHDDEGSDSHNLTLDIAPSWGAPLAAAAHYVSSKVATQLFYITTDSSDETRIAQAVLDCGAIDSDDACSVTSNAIISSNLTRGVHPASKLAALHLSNDSMRVYFQANGDGANLWVLHNDNGEWTGSNLVGNVLEGSAIGASAQSKSALHVFYVSNSTERLAYVEYSDILGADDAKSIDDSPGSSWSASNAFSSVYVPQYESYRVYYTNPSTGNIVSYFQNSTAPWQGNHDNRWGKSQSSIASVAWSNQVRLMYFDDDKLVMSAQNASTWSAVEDVGDS</sequence>
<keyword evidence="3" id="KW-1133">Transmembrane helix</keyword>
<keyword evidence="5" id="KW-1185">Reference proteome</keyword>
<evidence type="ECO:0000313" key="4">
    <source>
        <dbReference type="EMBL" id="KAH6891122.1"/>
    </source>
</evidence>
<evidence type="ECO:0000256" key="1">
    <source>
        <dbReference type="ARBA" id="ARBA00009042"/>
    </source>
</evidence>
<dbReference type="Proteomes" id="UP000777438">
    <property type="component" value="Unassembled WGS sequence"/>
</dbReference>
<organism evidence="4 5">
    <name type="scientific">Thelonectria olida</name>
    <dbReference type="NCBI Taxonomy" id="1576542"/>
    <lineage>
        <taxon>Eukaryota</taxon>
        <taxon>Fungi</taxon>
        <taxon>Dikarya</taxon>
        <taxon>Ascomycota</taxon>
        <taxon>Pezizomycotina</taxon>
        <taxon>Sordariomycetes</taxon>
        <taxon>Hypocreomycetidae</taxon>
        <taxon>Hypocreales</taxon>
        <taxon>Nectriaceae</taxon>
        <taxon>Thelonectria</taxon>
    </lineage>
</organism>
<gene>
    <name evidence="4" type="ORF">B0T10DRAFT_484491</name>
</gene>
<dbReference type="AlphaFoldDB" id="A0A9P8W6P7"/>
<reference evidence="4 5" key="1">
    <citation type="journal article" date="2021" name="Nat. Commun.">
        <title>Genetic determinants of endophytism in the Arabidopsis root mycobiome.</title>
        <authorList>
            <person name="Mesny F."/>
            <person name="Miyauchi S."/>
            <person name="Thiergart T."/>
            <person name="Pickel B."/>
            <person name="Atanasova L."/>
            <person name="Karlsson M."/>
            <person name="Huettel B."/>
            <person name="Barry K.W."/>
            <person name="Haridas S."/>
            <person name="Chen C."/>
            <person name="Bauer D."/>
            <person name="Andreopoulos W."/>
            <person name="Pangilinan J."/>
            <person name="LaButti K."/>
            <person name="Riley R."/>
            <person name="Lipzen A."/>
            <person name="Clum A."/>
            <person name="Drula E."/>
            <person name="Henrissat B."/>
            <person name="Kohler A."/>
            <person name="Grigoriev I.V."/>
            <person name="Martin F.M."/>
            <person name="Hacquard S."/>
        </authorList>
    </citation>
    <scope>NUCLEOTIDE SEQUENCE [LARGE SCALE GENOMIC DNA]</scope>
    <source>
        <strain evidence="4 5">MPI-CAGE-CH-0241</strain>
    </source>
</reference>